<keyword evidence="2" id="KW-1185">Reference proteome</keyword>
<evidence type="ECO:0000313" key="1">
    <source>
        <dbReference type="EMBL" id="PBK86139.1"/>
    </source>
</evidence>
<evidence type="ECO:0000313" key="2">
    <source>
        <dbReference type="Proteomes" id="UP000217790"/>
    </source>
</evidence>
<dbReference type="Proteomes" id="UP000217790">
    <property type="component" value="Unassembled WGS sequence"/>
</dbReference>
<name>A0A2H3CSU5_ARMGA</name>
<feature type="non-terminal residue" evidence="1">
    <location>
        <position position="1"/>
    </location>
</feature>
<protein>
    <recommendedName>
        <fullName evidence="3">HAT C-terminal dimerisation domain-containing protein</fullName>
    </recommendedName>
</protein>
<organism evidence="1 2">
    <name type="scientific">Armillaria gallica</name>
    <name type="common">Bulbous honey fungus</name>
    <name type="synonym">Armillaria bulbosa</name>
    <dbReference type="NCBI Taxonomy" id="47427"/>
    <lineage>
        <taxon>Eukaryota</taxon>
        <taxon>Fungi</taxon>
        <taxon>Dikarya</taxon>
        <taxon>Basidiomycota</taxon>
        <taxon>Agaricomycotina</taxon>
        <taxon>Agaricomycetes</taxon>
        <taxon>Agaricomycetidae</taxon>
        <taxon>Agaricales</taxon>
        <taxon>Marasmiineae</taxon>
        <taxon>Physalacriaceae</taxon>
        <taxon>Armillaria</taxon>
    </lineage>
</organism>
<dbReference type="OMA" id="TISKWCN"/>
<proteinExistence type="predicted"/>
<dbReference type="AlphaFoldDB" id="A0A2H3CSU5"/>
<reference evidence="2" key="1">
    <citation type="journal article" date="2017" name="Nat. Ecol. Evol.">
        <title>Genome expansion and lineage-specific genetic innovations in the forest pathogenic fungi Armillaria.</title>
        <authorList>
            <person name="Sipos G."/>
            <person name="Prasanna A.N."/>
            <person name="Walter M.C."/>
            <person name="O'Connor E."/>
            <person name="Balint B."/>
            <person name="Krizsan K."/>
            <person name="Kiss B."/>
            <person name="Hess J."/>
            <person name="Varga T."/>
            <person name="Slot J."/>
            <person name="Riley R."/>
            <person name="Boka B."/>
            <person name="Rigling D."/>
            <person name="Barry K."/>
            <person name="Lee J."/>
            <person name="Mihaltcheva S."/>
            <person name="LaButti K."/>
            <person name="Lipzen A."/>
            <person name="Waldron R."/>
            <person name="Moloney N.M."/>
            <person name="Sperisen C."/>
            <person name="Kredics L."/>
            <person name="Vagvoelgyi C."/>
            <person name="Patrignani A."/>
            <person name="Fitzpatrick D."/>
            <person name="Nagy I."/>
            <person name="Doyle S."/>
            <person name="Anderson J.B."/>
            <person name="Grigoriev I.V."/>
            <person name="Gueldener U."/>
            <person name="Muensterkoetter M."/>
            <person name="Nagy L.G."/>
        </authorList>
    </citation>
    <scope>NUCLEOTIDE SEQUENCE [LARGE SCALE GENOMIC DNA]</scope>
    <source>
        <strain evidence="2">Ar21-2</strain>
    </source>
</reference>
<dbReference type="OrthoDB" id="3062869at2759"/>
<dbReference type="InParanoid" id="A0A2H3CSU5"/>
<sequence>VMASSVLSEKIFSSRGIVISKWCNQLHGDLVEALQILKSAMSIPTQQYVLFQGPTDT</sequence>
<gene>
    <name evidence="1" type="ORF">ARMGADRAFT_941130</name>
</gene>
<dbReference type="EMBL" id="KZ293686">
    <property type="protein sequence ID" value="PBK86139.1"/>
    <property type="molecule type" value="Genomic_DNA"/>
</dbReference>
<accession>A0A2H3CSU5</accession>
<evidence type="ECO:0008006" key="3">
    <source>
        <dbReference type="Google" id="ProtNLM"/>
    </source>
</evidence>